<keyword evidence="3" id="KW-0813">Transport</keyword>
<feature type="transmembrane region" description="Helical" evidence="13">
    <location>
        <begin position="97"/>
        <end position="119"/>
    </location>
</feature>
<feature type="transmembrane region" description="Helical" evidence="13">
    <location>
        <begin position="66"/>
        <end position="85"/>
    </location>
</feature>
<keyword evidence="9" id="KW-0406">Ion transport</keyword>
<keyword evidence="11" id="KW-0407">Ion channel</keyword>
<dbReference type="Proteomes" id="UP001158049">
    <property type="component" value="Unassembled WGS sequence"/>
</dbReference>
<feature type="transmembrane region" description="Helical" evidence="13">
    <location>
        <begin position="139"/>
        <end position="158"/>
    </location>
</feature>
<evidence type="ECO:0000256" key="2">
    <source>
        <dbReference type="ARBA" id="ARBA00006920"/>
    </source>
</evidence>
<evidence type="ECO:0000256" key="8">
    <source>
        <dbReference type="ARBA" id="ARBA00022989"/>
    </source>
</evidence>
<evidence type="ECO:0000256" key="12">
    <source>
        <dbReference type="ARBA" id="ARBA00034430"/>
    </source>
</evidence>
<dbReference type="EMBL" id="FXUL01000034">
    <property type="protein sequence ID" value="SMP80150.1"/>
    <property type="molecule type" value="Genomic_DNA"/>
</dbReference>
<evidence type="ECO:0000256" key="1">
    <source>
        <dbReference type="ARBA" id="ARBA00004141"/>
    </source>
</evidence>
<dbReference type="InterPro" id="IPR010617">
    <property type="entry name" value="TMEM175-like"/>
</dbReference>
<evidence type="ECO:0000256" key="5">
    <source>
        <dbReference type="ARBA" id="ARBA00022692"/>
    </source>
</evidence>
<sequence>MMLRNRRNQPTEAEPHGAERGLDRFEGFSDAVFAIALTLLIVEIKVPGSPEGSHDYSDLASAMAEQWREFLALVLCYVVIGAYWLQHHYSGRIYAKSDHWFGVINLLFLLAIVVIPYPIRVWCFHLGTGFEPAASVTLVAGLALTGCTWMGKWFYAMQGRRLMDERLAPDFLQQMTRRFGVATLVQIAAVPVVVVAPRIGVAIALLCVAYFLLPQPTPRYKPREEPSEDEKLNK</sequence>
<evidence type="ECO:0000256" key="6">
    <source>
        <dbReference type="ARBA" id="ARBA00022826"/>
    </source>
</evidence>
<evidence type="ECO:0000256" key="7">
    <source>
        <dbReference type="ARBA" id="ARBA00022958"/>
    </source>
</evidence>
<name>A0ABY1QVP8_9BURK</name>
<keyword evidence="4" id="KW-0633">Potassium transport</keyword>
<keyword evidence="10 13" id="KW-0472">Membrane</keyword>
<organism evidence="14 15">
    <name type="scientific">Noviherbaspirillum suwonense</name>
    <dbReference type="NCBI Taxonomy" id="1224511"/>
    <lineage>
        <taxon>Bacteria</taxon>
        <taxon>Pseudomonadati</taxon>
        <taxon>Pseudomonadota</taxon>
        <taxon>Betaproteobacteria</taxon>
        <taxon>Burkholderiales</taxon>
        <taxon>Oxalobacteraceae</taxon>
        <taxon>Noviherbaspirillum</taxon>
    </lineage>
</organism>
<accession>A0ABY1QVP8</accession>
<keyword evidence="5 13" id="KW-0812">Transmembrane</keyword>
<evidence type="ECO:0000256" key="4">
    <source>
        <dbReference type="ARBA" id="ARBA00022538"/>
    </source>
</evidence>
<evidence type="ECO:0000256" key="13">
    <source>
        <dbReference type="SAM" id="Phobius"/>
    </source>
</evidence>
<dbReference type="Pfam" id="PF06736">
    <property type="entry name" value="TMEM175"/>
    <property type="match status" value="1"/>
</dbReference>
<protein>
    <submittedName>
        <fullName evidence="14">Uncharacterized membrane protein</fullName>
    </submittedName>
</protein>
<proteinExistence type="inferred from homology"/>
<comment type="subcellular location">
    <subcellularLocation>
        <location evidence="1">Membrane</location>
        <topology evidence="1">Multi-pass membrane protein</topology>
    </subcellularLocation>
</comment>
<keyword evidence="15" id="KW-1185">Reference proteome</keyword>
<evidence type="ECO:0000313" key="15">
    <source>
        <dbReference type="Proteomes" id="UP001158049"/>
    </source>
</evidence>
<keyword evidence="8 13" id="KW-1133">Transmembrane helix</keyword>
<keyword evidence="7" id="KW-0630">Potassium</keyword>
<comment type="catalytic activity">
    <reaction evidence="12">
        <text>K(+)(in) = K(+)(out)</text>
        <dbReference type="Rhea" id="RHEA:29463"/>
        <dbReference type="ChEBI" id="CHEBI:29103"/>
    </reaction>
</comment>
<gene>
    <name evidence="14" type="ORF">SAMN06295970_13422</name>
</gene>
<evidence type="ECO:0000256" key="11">
    <source>
        <dbReference type="ARBA" id="ARBA00023303"/>
    </source>
</evidence>
<evidence type="ECO:0000256" key="9">
    <source>
        <dbReference type="ARBA" id="ARBA00023065"/>
    </source>
</evidence>
<comment type="similarity">
    <text evidence="2">Belongs to the TMEM175 family.</text>
</comment>
<reference evidence="14 15" key="1">
    <citation type="submission" date="2017-05" db="EMBL/GenBank/DDBJ databases">
        <authorList>
            <person name="Varghese N."/>
            <person name="Submissions S."/>
        </authorList>
    </citation>
    <scope>NUCLEOTIDE SEQUENCE [LARGE SCALE GENOMIC DNA]</scope>
    <source>
        <strain evidence="14 15">DSM 26001</strain>
    </source>
</reference>
<keyword evidence="6" id="KW-0631">Potassium channel</keyword>
<evidence type="ECO:0000256" key="3">
    <source>
        <dbReference type="ARBA" id="ARBA00022448"/>
    </source>
</evidence>
<comment type="caution">
    <text evidence="14">The sequence shown here is derived from an EMBL/GenBank/DDBJ whole genome shotgun (WGS) entry which is preliminary data.</text>
</comment>
<dbReference type="RefSeq" id="WP_283445412.1">
    <property type="nucleotide sequence ID" value="NZ_FXUL01000034.1"/>
</dbReference>
<feature type="transmembrane region" description="Helical" evidence="13">
    <location>
        <begin position="179"/>
        <end position="212"/>
    </location>
</feature>
<evidence type="ECO:0000256" key="10">
    <source>
        <dbReference type="ARBA" id="ARBA00023136"/>
    </source>
</evidence>
<evidence type="ECO:0000313" key="14">
    <source>
        <dbReference type="EMBL" id="SMP80150.1"/>
    </source>
</evidence>